<dbReference type="AlphaFoldDB" id="A0A2M4DFG4"/>
<evidence type="ECO:0000313" key="2">
    <source>
        <dbReference type="EMBL" id="MBW75918.1"/>
    </source>
</evidence>
<evidence type="ECO:0000256" key="1">
    <source>
        <dbReference type="SAM" id="Phobius"/>
    </source>
</evidence>
<reference evidence="2" key="1">
    <citation type="submission" date="2018-01" db="EMBL/GenBank/DDBJ databases">
        <title>An insight into the sialome of Amazonian anophelines.</title>
        <authorList>
            <person name="Ribeiro J.M."/>
            <person name="Scarpassa V."/>
            <person name="Calvo E."/>
        </authorList>
    </citation>
    <scope>NUCLEOTIDE SEQUENCE</scope>
</reference>
<dbReference type="EMBL" id="GGFL01011740">
    <property type="protein sequence ID" value="MBW75918.1"/>
    <property type="molecule type" value="Transcribed_RNA"/>
</dbReference>
<keyword evidence="1" id="KW-1133">Transmembrane helix</keyword>
<keyword evidence="1" id="KW-0812">Transmembrane</keyword>
<sequence>MYGAVAAAVATSARVFAAHNLTAEREPVFFYVRSFFFFVFGFLRLSLSLSRALSRTTAPLPPALERISMIIDTGTGGRAPPAHPPRG</sequence>
<proteinExistence type="predicted"/>
<organism evidence="2">
    <name type="scientific">Anopheles darlingi</name>
    <name type="common">Mosquito</name>
    <dbReference type="NCBI Taxonomy" id="43151"/>
    <lineage>
        <taxon>Eukaryota</taxon>
        <taxon>Metazoa</taxon>
        <taxon>Ecdysozoa</taxon>
        <taxon>Arthropoda</taxon>
        <taxon>Hexapoda</taxon>
        <taxon>Insecta</taxon>
        <taxon>Pterygota</taxon>
        <taxon>Neoptera</taxon>
        <taxon>Endopterygota</taxon>
        <taxon>Diptera</taxon>
        <taxon>Nematocera</taxon>
        <taxon>Culicoidea</taxon>
        <taxon>Culicidae</taxon>
        <taxon>Anophelinae</taxon>
        <taxon>Anopheles</taxon>
    </lineage>
</organism>
<keyword evidence="1" id="KW-0472">Membrane</keyword>
<feature type="transmembrane region" description="Helical" evidence="1">
    <location>
        <begin position="27"/>
        <end position="47"/>
    </location>
</feature>
<name>A0A2M4DFG4_ANODA</name>
<protein>
    <submittedName>
        <fullName evidence="2">Uncharacterized protein</fullName>
    </submittedName>
</protein>
<accession>A0A2M4DFG4</accession>